<name>A0A9Q3YWL5_9FLAO</name>
<proteinExistence type="predicted"/>
<dbReference type="RefSeq" id="WP_230667384.1">
    <property type="nucleotide sequence ID" value="NZ_JAJNAY010000001.1"/>
</dbReference>
<feature type="transmembrane region" description="Helical" evidence="2">
    <location>
        <begin position="89"/>
        <end position="110"/>
    </location>
</feature>
<dbReference type="InterPro" id="IPR000792">
    <property type="entry name" value="Tscrpt_reg_LuxR_C"/>
</dbReference>
<dbReference type="GO" id="GO:0003677">
    <property type="term" value="F:DNA binding"/>
    <property type="evidence" value="ECO:0007669"/>
    <property type="project" value="InterPro"/>
</dbReference>
<feature type="transmembrane region" description="Helical" evidence="2">
    <location>
        <begin position="64"/>
        <end position="82"/>
    </location>
</feature>
<feature type="transmembrane region" description="Helical" evidence="2">
    <location>
        <begin position="175"/>
        <end position="195"/>
    </location>
</feature>
<keyword evidence="2" id="KW-0812">Transmembrane</keyword>
<evidence type="ECO:0000313" key="4">
    <source>
        <dbReference type="EMBL" id="MCD1116112.1"/>
    </source>
</evidence>
<evidence type="ECO:0000259" key="3">
    <source>
        <dbReference type="SMART" id="SM00421"/>
    </source>
</evidence>
<accession>A0A9Q3YWL5</accession>
<sequence length="334" mass="39042">MLSLIKSKIIKLYQFISYHGLDDSDTNRDKDFTIMLNQYFFLLCVIFLFQGFITYLLIGLEFNVFFLGITALIIALSSFFFKKFIKSRYFIFSVFIYLTLVVTYYASITGVESGCYIYYFSILAAVPIFFSVKKDTVFVLSIFLFVVVCLYVSAFNNFQLWGVEAQFSHKGLEHGFLLLNLTCKLLLLGVNYFFLEEKRNDYYKALHRNTLKREKIDNLNTEIKALRELFNTEELSDENFKDLLISISLNDVVFLEKFQRIFPYFKKNLFDNTGVSLSTSELTLCAIMKLGLTTKEISIHTDASLKAIEGRKYRLRKKLNIPSDIDFTLWFSNF</sequence>
<feature type="coiled-coil region" evidence="1">
    <location>
        <begin position="209"/>
        <end position="236"/>
    </location>
</feature>
<reference evidence="4" key="1">
    <citation type="submission" date="2021-11" db="EMBL/GenBank/DDBJ databases">
        <title>Description of novel Chryseobacterium species.</title>
        <authorList>
            <person name="Saticioglu I.B."/>
            <person name="Ay H."/>
            <person name="Altun S."/>
            <person name="Duman M."/>
        </authorList>
    </citation>
    <scope>NUCLEOTIDE SEQUENCE</scope>
    <source>
        <strain evidence="4">C-17</strain>
    </source>
</reference>
<evidence type="ECO:0000313" key="5">
    <source>
        <dbReference type="Proteomes" id="UP001108025"/>
    </source>
</evidence>
<dbReference type="GO" id="GO:0006355">
    <property type="term" value="P:regulation of DNA-templated transcription"/>
    <property type="evidence" value="ECO:0007669"/>
    <property type="project" value="InterPro"/>
</dbReference>
<keyword evidence="2" id="KW-0472">Membrane</keyword>
<dbReference type="EMBL" id="JAJNAY010000001">
    <property type="protein sequence ID" value="MCD1116112.1"/>
    <property type="molecule type" value="Genomic_DNA"/>
</dbReference>
<evidence type="ECO:0000256" key="1">
    <source>
        <dbReference type="SAM" id="Coils"/>
    </source>
</evidence>
<feature type="transmembrane region" description="Helical" evidence="2">
    <location>
        <begin position="39"/>
        <end position="58"/>
    </location>
</feature>
<dbReference type="SUPFAM" id="SSF46894">
    <property type="entry name" value="C-terminal effector domain of the bipartite response regulators"/>
    <property type="match status" value="1"/>
</dbReference>
<dbReference type="InterPro" id="IPR016032">
    <property type="entry name" value="Sig_transdc_resp-reg_C-effctor"/>
</dbReference>
<evidence type="ECO:0000256" key="2">
    <source>
        <dbReference type="SAM" id="Phobius"/>
    </source>
</evidence>
<comment type="caution">
    <text evidence="4">The sequence shown here is derived from an EMBL/GenBank/DDBJ whole genome shotgun (WGS) entry which is preliminary data.</text>
</comment>
<dbReference type="Proteomes" id="UP001108025">
    <property type="component" value="Unassembled WGS sequence"/>
</dbReference>
<keyword evidence="5" id="KW-1185">Reference proteome</keyword>
<keyword evidence="1" id="KW-0175">Coiled coil</keyword>
<feature type="transmembrane region" description="Helical" evidence="2">
    <location>
        <begin position="116"/>
        <end position="132"/>
    </location>
</feature>
<dbReference type="SMART" id="SM00421">
    <property type="entry name" value="HTH_LUXR"/>
    <property type="match status" value="1"/>
</dbReference>
<gene>
    <name evidence="4" type="ORF">LO744_04500</name>
</gene>
<feature type="domain" description="HTH luxR-type" evidence="3">
    <location>
        <begin position="274"/>
        <end position="331"/>
    </location>
</feature>
<organism evidence="4 5">
    <name type="scientific">Chryseobacterium turcicum</name>
    <dbReference type="NCBI Taxonomy" id="2898076"/>
    <lineage>
        <taxon>Bacteria</taxon>
        <taxon>Pseudomonadati</taxon>
        <taxon>Bacteroidota</taxon>
        <taxon>Flavobacteriia</taxon>
        <taxon>Flavobacteriales</taxon>
        <taxon>Weeksellaceae</taxon>
        <taxon>Chryseobacterium group</taxon>
        <taxon>Chryseobacterium</taxon>
    </lineage>
</organism>
<dbReference type="AlphaFoldDB" id="A0A9Q3YWL5"/>
<feature type="transmembrane region" description="Helical" evidence="2">
    <location>
        <begin position="137"/>
        <end position="155"/>
    </location>
</feature>
<keyword evidence="2" id="KW-1133">Transmembrane helix</keyword>
<protein>
    <recommendedName>
        <fullName evidence="3">HTH luxR-type domain-containing protein</fullName>
    </recommendedName>
</protein>